<dbReference type="EMBL" id="JAOTOJ010000006">
    <property type="protein sequence ID" value="KAK9399807.1"/>
    <property type="molecule type" value="Genomic_DNA"/>
</dbReference>
<evidence type="ECO:0000313" key="1">
    <source>
        <dbReference type="EMBL" id="KAK9399807.1"/>
    </source>
</evidence>
<gene>
    <name evidence="1" type="ORF">NXF25_012826</name>
</gene>
<comment type="caution">
    <text evidence="1">The sequence shown here is derived from an EMBL/GenBank/DDBJ whole genome shotgun (WGS) entry which is preliminary data.</text>
</comment>
<dbReference type="AlphaFoldDB" id="A0AAW1BEB1"/>
<name>A0AAW1BEB1_CROAD</name>
<protein>
    <submittedName>
        <fullName evidence="1">ANKS1B: Ankyrin repeat and sterile alpha motif domain-containing protein 1B</fullName>
    </submittedName>
</protein>
<keyword evidence="2" id="KW-1185">Reference proteome</keyword>
<organism evidence="1 2">
    <name type="scientific">Crotalus adamanteus</name>
    <name type="common">Eastern diamondback rattlesnake</name>
    <dbReference type="NCBI Taxonomy" id="8729"/>
    <lineage>
        <taxon>Eukaryota</taxon>
        <taxon>Metazoa</taxon>
        <taxon>Chordata</taxon>
        <taxon>Craniata</taxon>
        <taxon>Vertebrata</taxon>
        <taxon>Euteleostomi</taxon>
        <taxon>Lepidosauria</taxon>
        <taxon>Squamata</taxon>
        <taxon>Bifurcata</taxon>
        <taxon>Unidentata</taxon>
        <taxon>Episquamata</taxon>
        <taxon>Toxicofera</taxon>
        <taxon>Serpentes</taxon>
        <taxon>Colubroidea</taxon>
        <taxon>Viperidae</taxon>
        <taxon>Crotalinae</taxon>
        <taxon>Crotalus</taxon>
    </lineage>
</organism>
<sequence>MGKDQELLEAARTGNVALVEKLLAGRKGGLLGSGSGPIPLSNLLR</sequence>
<evidence type="ECO:0000313" key="2">
    <source>
        <dbReference type="Proteomes" id="UP001474421"/>
    </source>
</evidence>
<accession>A0AAW1BEB1</accession>
<reference evidence="1 2" key="1">
    <citation type="journal article" date="2024" name="Proc. Natl. Acad. Sci. U.S.A.">
        <title>The genetic regulatory architecture and epigenomic basis for age-related changes in rattlesnake venom.</title>
        <authorList>
            <person name="Hogan M.P."/>
            <person name="Holding M.L."/>
            <person name="Nystrom G.S."/>
            <person name="Colston T.J."/>
            <person name="Bartlett D.A."/>
            <person name="Mason A.J."/>
            <person name="Ellsworth S.A."/>
            <person name="Rautsaw R.M."/>
            <person name="Lawrence K.C."/>
            <person name="Strickland J.L."/>
            <person name="He B."/>
            <person name="Fraser P."/>
            <person name="Margres M.J."/>
            <person name="Gilbert D.M."/>
            <person name="Gibbs H.L."/>
            <person name="Parkinson C.L."/>
            <person name="Rokyta D.R."/>
        </authorList>
    </citation>
    <scope>NUCLEOTIDE SEQUENCE [LARGE SCALE GENOMIC DNA]</scope>
    <source>
        <strain evidence="1">DRR0105</strain>
    </source>
</reference>
<proteinExistence type="predicted"/>
<dbReference type="Proteomes" id="UP001474421">
    <property type="component" value="Unassembled WGS sequence"/>
</dbReference>